<evidence type="ECO:0000256" key="2">
    <source>
        <dbReference type="ARBA" id="ARBA00022448"/>
    </source>
</evidence>
<keyword evidence="2" id="KW-0813">Transport</keyword>
<evidence type="ECO:0000256" key="1">
    <source>
        <dbReference type="ARBA" id="ARBA00004651"/>
    </source>
</evidence>
<evidence type="ECO:0000313" key="10">
    <source>
        <dbReference type="Proteomes" id="UP001343257"/>
    </source>
</evidence>
<organism evidence="9 10">
    <name type="scientific">Paenibacillus chibensis</name>
    <dbReference type="NCBI Taxonomy" id="59846"/>
    <lineage>
        <taxon>Bacteria</taxon>
        <taxon>Bacillati</taxon>
        <taxon>Bacillota</taxon>
        <taxon>Bacilli</taxon>
        <taxon>Bacillales</taxon>
        <taxon>Paenibacillaceae</taxon>
        <taxon>Paenibacillus</taxon>
    </lineage>
</organism>
<dbReference type="Gene3D" id="1.20.1720.10">
    <property type="entry name" value="Multidrug resistance protein D"/>
    <property type="match status" value="1"/>
</dbReference>
<dbReference type="EMBL" id="JARTLD010000009">
    <property type="protein sequence ID" value="MED5016584.1"/>
    <property type="molecule type" value="Genomic_DNA"/>
</dbReference>
<dbReference type="RefSeq" id="WP_328275775.1">
    <property type="nucleotide sequence ID" value="NZ_JARTLD010000009.1"/>
</dbReference>
<feature type="transmembrane region" description="Helical" evidence="7">
    <location>
        <begin position="364"/>
        <end position="390"/>
    </location>
</feature>
<dbReference type="InterPro" id="IPR020846">
    <property type="entry name" value="MFS_dom"/>
</dbReference>
<keyword evidence="3" id="KW-1003">Cell membrane</keyword>
<feature type="transmembrane region" description="Helical" evidence="7">
    <location>
        <begin position="205"/>
        <end position="225"/>
    </location>
</feature>
<feature type="transmembrane region" description="Helical" evidence="7">
    <location>
        <begin position="147"/>
        <end position="166"/>
    </location>
</feature>
<feature type="transmembrane region" description="Helical" evidence="7">
    <location>
        <begin position="55"/>
        <end position="73"/>
    </location>
</feature>
<keyword evidence="5 7" id="KW-1133">Transmembrane helix</keyword>
<evidence type="ECO:0000256" key="4">
    <source>
        <dbReference type="ARBA" id="ARBA00022692"/>
    </source>
</evidence>
<keyword evidence="10" id="KW-1185">Reference proteome</keyword>
<dbReference type="PANTHER" id="PTHR42718">
    <property type="entry name" value="MAJOR FACILITATOR SUPERFAMILY MULTIDRUG TRANSPORTER MFSC"/>
    <property type="match status" value="1"/>
</dbReference>
<dbReference type="InterPro" id="IPR036259">
    <property type="entry name" value="MFS_trans_sf"/>
</dbReference>
<feature type="transmembrane region" description="Helical" evidence="7">
    <location>
        <begin position="172"/>
        <end position="193"/>
    </location>
</feature>
<accession>A0ABU6PNZ1</accession>
<keyword evidence="4 7" id="KW-0812">Transmembrane</keyword>
<comment type="caution">
    <text evidence="9">The sequence shown here is derived from an EMBL/GenBank/DDBJ whole genome shotgun (WGS) entry which is preliminary data.</text>
</comment>
<evidence type="ECO:0000256" key="5">
    <source>
        <dbReference type="ARBA" id="ARBA00022989"/>
    </source>
</evidence>
<feature type="transmembrane region" description="Helical" evidence="7">
    <location>
        <begin position="482"/>
        <end position="504"/>
    </location>
</feature>
<name>A0ABU6PNZ1_9BACL</name>
<feature type="transmembrane region" description="Helical" evidence="7">
    <location>
        <begin position="411"/>
        <end position="428"/>
    </location>
</feature>
<feature type="transmembrane region" description="Helical" evidence="7">
    <location>
        <begin position="231"/>
        <end position="251"/>
    </location>
</feature>
<dbReference type="PANTHER" id="PTHR42718:SF47">
    <property type="entry name" value="METHYL VIOLOGEN RESISTANCE PROTEIN SMVA"/>
    <property type="match status" value="1"/>
</dbReference>
<evidence type="ECO:0000256" key="3">
    <source>
        <dbReference type="ARBA" id="ARBA00022475"/>
    </source>
</evidence>
<gene>
    <name evidence="9" type="ORF">P9847_04605</name>
</gene>
<dbReference type="PROSITE" id="PS50850">
    <property type="entry name" value="MFS"/>
    <property type="match status" value="1"/>
</dbReference>
<feature type="transmembrane region" description="Helical" evidence="7">
    <location>
        <begin position="115"/>
        <end position="135"/>
    </location>
</feature>
<feature type="transmembrane region" description="Helical" evidence="7">
    <location>
        <begin position="303"/>
        <end position="326"/>
    </location>
</feature>
<reference evidence="9 10" key="1">
    <citation type="submission" date="2023-03" db="EMBL/GenBank/DDBJ databases">
        <title>Bacillus Genome Sequencing.</title>
        <authorList>
            <person name="Dunlap C."/>
        </authorList>
    </citation>
    <scope>NUCLEOTIDE SEQUENCE [LARGE SCALE GENOMIC DNA]</scope>
    <source>
        <strain evidence="9 10">NRS-52</strain>
    </source>
</reference>
<evidence type="ECO:0000259" key="8">
    <source>
        <dbReference type="PROSITE" id="PS50850"/>
    </source>
</evidence>
<evidence type="ECO:0000256" key="6">
    <source>
        <dbReference type="ARBA" id="ARBA00023136"/>
    </source>
</evidence>
<comment type="subcellular location">
    <subcellularLocation>
        <location evidence="1">Cell membrane</location>
        <topology evidence="1">Multi-pass membrane protein</topology>
    </subcellularLocation>
</comment>
<dbReference type="Gene3D" id="1.20.1250.20">
    <property type="entry name" value="MFS general substrate transporter like domains"/>
    <property type="match status" value="1"/>
</dbReference>
<evidence type="ECO:0000313" key="9">
    <source>
        <dbReference type="EMBL" id="MED5016584.1"/>
    </source>
</evidence>
<evidence type="ECO:0000256" key="7">
    <source>
        <dbReference type="SAM" id="Phobius"/>
    </source>
</evidence>
<feature type="transmembrane region" description="Helical" evidence="7">
    <location>
        <begin position="272"/>
        <end position="291"/>
    </location>
</feature>
<feature type="transmembrane region" description="Helical" evidence="7">
    <location>
        <begin position="338"/>
        <end position="358"/>
    </location>
</feature>
<dbReference type="CDD" id="cd17321">
    <property type="entry name" value="MFS_MMR_MDR_like"/>
    <property type="match status" value="1"/>
</dbReference>
<dbReference type="PRINTS" id="PR01036">
    <property type="entry name" value="TCRTETB"/>
</dbReference>
<sequence length="519" mass="53964">MTTLNPQAAKRAGRKEWIALSILCLPLMFASMDVAVLFFAAPAIAADLKPNATQQLWIFDVYGFILAGMLLTMGAIGDRIGRKRLLIIGSVGFAVSSIFAAYAQTAEALIMARGLLGIAGSTLMPSSLALIRVMFQDPAQRTKAMSIWSAVMAGGVTLGPIIGGLLLDSFSWGSVFLINVPAMTLLLIIAPFLLPESRSTTRSPIDVLSSLLVLTTVLPLTYGVKTLAEDGWAAAPFIIFVAGILSGVVFVRRQLRIPNPLLDIRALMERRIGGSILVNFIATFALMASSLVNTQFLQSVLGYSPFVASLWSVLPSVAVGAAAPIAAKLSQTYGRPRIMIAGFGIAALGFAVLTLIRLESFSPLVIVLVGAGLIAAGIVSVMTLVTDYVVGVAPVDRAGAVGGLIETSSELGGAFGIALLGCVLAAVYRNAVSPLLPKGLTPEAAHAAEQTIAGASSAASQLPAETASRVMDASREAFVTSMHTTCLVAGVILVLAAIITAVLLRDKKSDVNAAASSRA</sequence>
<dbReference type="SUPFAM" id="SSF103473">
    <property type="entry name" value="MFS general substrate transporter"/>
    <property type="match status" value="1"/>
</dbReference>
<feature type="transmembrane region" description="Helical" evidence="7">
    <location>
        <begin position="85"/>
        <end position="103"/>
    </location>
</feature>
<protein>
    <submittedName>
        <fullName evidence="9">MFS transporter</fullName>
    </submittedName>
</protein>
<proteinExistence type="predicted"/>
<dbReference type="InterPro" id="IPR011701">
    <property type="entry name" value="MFS"/>
</dbReference>
<dbReference type="Proteomes" id="UP001343257">
    <property type="component" value="Unassembled WGS sequence"/>
</dbReference>
<dbReference type="Pfam" id="PF07690">
    <property type="entry name" value="MFS_1"/>
    <property type="match status" value="1"/>
</dbReference>
<keyword evidence="6 7" id="KW-0472">Membrane</keyword>
<feature type="domain" description="Major facilitator superfamily (MFS) profile" evidence="8">
    <location>
        <begin position="19"/>
        <end position="508"/>
    </location>
</feature>